<keyword evidence="2" id="KW-0732">Signal</keyword>
<keyword evidence="4" id="KW-1185">Reference proteome</keyword>
<dbReference type="EMBL" id="FCOE02000002">
    <property type="protein sequence ID" value="SAK44513.1"/>
    <property type="molecule type" value="Genomic_DNA"/>
</dbReference>
<feature type="chain" id="PRO_5007619263" description="MxaA protein" evidence="2">
    <location>
        <begin position="27"/>
        <end position="292"/>
    </location>
</feature>
<dbReference type="AlphaFoldDB" id="A0A157ZG92"/>
<dbReference type="STRING" id="1777141.AWB80_00768"/>
<protein>
    <recommendedName>
        <fullName evidence="5">MxaA protein</fullName>
    </recommendedName>
</protein>
<dbReference type="RefSeq" id="WP_061173305.1">
    <property type="nucleotide sequence ID" value="NZ_FCOE02000002.1"/>
</dbReference>
<sequence>MRRGSARAVRMAIVAMTVALNYPCHAQDAIVEQPRAFGHVLGDVLTQRVLLSVDGEALRDLPMPSAGRVGVWLERRAPRIERDAQGRAWMVIDYQIVNAAQTLTQADLPAFDLAAANGATLHVAAWPISVAPLTPRASFRAGDLQPLRPDRIVAPPDQTEPRRRMLAMLAFLFVTLAGWAAWASWRRREDARRLPFARAWQAIRTLDTRDIDANDKAWRHLHRALDEAAGQVVHAASLHALLARAPYLEALRARVEAFYASSQQRFFNRDGASAPFALRDFARALYQAEKRR</sequence>
<organism evidence="3 4">
    <name type="scientific">Caballeronia pedi</name>
    <dbReference type="NCBI Taxonomy" id="1777141"/>
    <lineage>
        <taxon>Bacteria</taxon>
        <taxon>Pseudomonadati</taxon>
        <taxon>Pseudomonadota</taxon>
        <taxon>Betaproteobacteria</taxon>
        <taxon>Burkholderiales</taxon>
        <taxon>Burkholderiaceae</taxon>
        <taxon>Caballeronia</taxon>
    </lineage>
</organism>
<feature type="transmembrane region" description="Helical" evidence="1">
    <location>
        <begin position="165"/>
        <end position="185"/>
    </location>
</feature>
<evidence type="ECO:0008006" key="5">
    <source>
        <dbReference type="Google" id="ProtNLM"/>
    </source>
</evidence>
<gene>
    <name evidence="3" type="ORF">AWB80_00768</name>
</gene>
<proteinExistence type="predicted"/>
<evidence type="ECO:0000313" key="4">
    <source>
        <dbReference type="Proteomes" id="UP000054911"/>
    </source>
</evidence>
<name>A0A157ZG92_9BURK</name>
<keyword evidence="1" id="KW-1133">Transmembrane helix</keyword>
<accession>A0A157ZG92</accession>
<evidence type="ECO:0000256" key="1">
    <source>
        <dbReference type="SAM" id="Phobius"/>
    </source>
</evidence>
<reference evidence="3" key="1">
    <citation type="submission" date="2016-01" db="EMBL/GenBank/DDBJ databases">
        <authorList>
            <person name="Peeters C."/>
        </authorList>
    </citation>
    <scope>NUCLEOTIDE SEQUENCE [LARGE SCALE GENOMIC DNA]</scope>
    <source>
        <strain evidence="3">LMG 29323</strain>
    </source>
</reference>
<keyword evidence="1" id="KW-0472">Membrane</keyword>
<dbReference type="Proteomes" id="UP000054911">
    <property type="component" value="Unassembled WGS sequence"/>
</dbReference>
<keyword evidence="1" id="KW-0812">Transmembrane</keyword>
<comment type="caution">
    <text evidence="3">The sequence shown here is derived from an EMBL/GenBank/DDBJ whole genome shotgun (WGS) entry which is preliminary data.</text>
</comment>
<evidence type="ECO:0000313" key="3">
    <source>
        <dbReference type="EMBL" id="SAK44513.1"/>
    </source>
</evidence>
<feature type="signal peptide" evidence="2">
    <location>
        <begin position="1"/>
        <end position="26"/>
    </location>
</feature>
<evidence type="ECO:0000256" key="2">
    <source>
        <dbReference type="SAM" id="SignalP"/>
    </source>
</evidence>